<dbReference type="Proteomes" id="UP001486888">
    <property type="component" value="Chromosome"/>
</dbReference>
<evidence type="ECO:0000313" key="1">
    <source>
        <dbReference type="EMBL" id="XAO45609.1"/>
    </source>
</evidence>
<gene>
    <name evidence="1" type="ORF">QMQ05_14850</name>
</gene>
<accession>A0AAU6WCX1</accession>
<sequence length="107" mass="12187">MDVAIPRGARTPQTERAISWHQFDKSTFDLGREEIMIYGSSQLIGIYCPERTIVDCFRLRSSVGYEIARFATKVWLHRGGKPADLMQMAMRLPRAKSLALNTLELLS</sequence>
<evidence type="ECO:0000313" key="2">
    <source>
        <dbReference type="Proteomes" id="UP001486888"/>
    </source>
</evidence>
<dbReference type="AlphaFoldDB" id="A0AAU6WCX1"/>
<protein>
    <submittedName>
        <fullName evidence="1">Uncharacterized protein</fullName>
    </submittedName>
</protein>
<dbReference type="KEGG" id="gey:QMQ05_14850"/>
<name>A0AAU6WCX1_9MICC</name>
<reference evidence="1 2" key="1">
    <citation type="submission" date="2023-05" db="EMBL/GenBank/DDBJ databases">
        <title>Glutamicibacter sp. B1, complete genome.</title>
        <authorList>
            <person name="Long Y.H."/>
            <person name="Fang T."/>
            <person name="Li X.Y."/>
        </authorList>
    </citation>
    <scope>NUCLEOTIDE SEQUENCE [LARGE SCALE GENOMIC DNA]</scope>
    <source>
        <strain evidence="1 2">B1</strain>
    </source>
</reference>
<dbReference type="RefSeq" id="WP_345471268.1">
    <property type="nucleotide sequence ID" value="NZ_CP125942.1"/>
</dbReference>
<keyword evidence="2" id="KW-1185">Reference proteome</keyword>
<organism evidence="1 2">
    <name type="scientific">Glutamicibacter ectropisis</name>
    <dbReference type="NCBI Taxonomy" id="3046593"/>
    <lineage>
        <taxon>Bacteria</taxon>
        <taxon>Bacillati</taxon>
        <taxon>Actinomycetota</taxon>
        <taxon>Actinomycetes</taxon>
        <taxon>Micrococcales</taxon>
        <taxon>Micrococcaceae</taxon>
        <taxon>Glutamicibacter</taxon>
    </lineage>
</organism>
<proteinExistence type="predicted"/>
<dbReference type="EMBL" id="CP125942">
    <property type="protein sequence ID" value="XAO45609.1"/>
    <property type="molecule type" value="Genomic_DNA"/>
</dbReference>